<keyword evidence="5" id="KW-1185">Reference proteome</keyword>
<dbReference type="InterPro" id="IPR015814">
    <property type="entry name" value="Pgluconate_DH_NAD-bd_C"/>
</dbReference>
<dbReference type="OrthoDB" id="9988102at2759"/>
<gene>
    <name evidence="4" type="ORF">GTA08_BOTSDO07586</name>
</gene>
<dbReference type="InterPro" id="IPR013328">
    <property type="entry name" value="6PGD_dom2"/>
</dbReference>
<proteinExistence type="inferred from homology"/>
<dbReference type="InterPro" id="IPR006115">
    <property type="entry name" value="6PGDH_NADP-bd"/>
</dbReference>
<dbReference type="GO" id="GO:0003677">
    <property type="term" value="F:DNA binding"/>
    <property type="evidence" value="ECO:0007669"/>
    <property type="project" value="TreeGrafter"/>
</dbReference>
<evidence type="ECO:0000313" key="4">
    <source>
        <dbReference type="EMBL" id="KAF4304131.1"/>
    </source>
</evidence>
<dbReference type="Gene3D" id="3.40.50.720">
    <property type="entry name" value="NAD(P)-binding Rossmann-like Domain"/>
    <property type="match status" value="1"/>
</dbReference>
<sequence>MSALAPRAAVGIISIGDMGSGIAKLLQAYHYEVLTTTAGRSPATHKRTTDAGITVVPSDAALVEKTDYILSIVPPRDAVATADRIIDAYVSASRDTTKPPLYFLDLNAISPSTARSIESAITARTPAIRFVDGGIIGSPPKLLDTTPPTTSSPEAPLSETLSAWKRPSIPVSGPHDLSAAPLSGSHLSTVLALKHLSPAIGPASGLKASFAALTKGFYALAIQSYTTAHQLGVLPELQAQLSSVFPHTRAAAERGIVGMQHKAYRWVGEMEEIGATFANEGGWEGEDAAVFDSVAEVYRVVADETALGTEGGRRGDVEGVVEGLVAGLRGEGKDQKKGEGQ</sequence>
<dbReference type="Pfam" id="PF03446">
    <property type="entry name" value="NAD_binding_2"/>
    <property type="match status" value="1"/>
</dbReference>
<evidence type="ECO:0000259" key="3">
    <source>
        <dbReference type="Pfam" id="PF09130"/>
    </source>
</evidence>
<organism evidence="4 5">
    <name type="scientific">Botryosphaeria dothidea</name>
    <dbReference type="NCBI Taxonomy" id="55169"/>
    <lineage>
        <taxon>Eukaryota</taxon>
        <taxon>Fungi</taxon>
        <taxon>Dikarya</taxon>
        <taxon>Ascomycota</taxon>
        <taxon>Pezizomycotina</taxon>
        <taxon>Dothideomycetes</taxon>
        <taxon>Dothideomycetes incertae sedis</taxon>
        <taxon>Botryosphaeriales</taxon>
        <taxon>Botryosphaeriaceae</taxon>
        <taxon>Botryosphaeria</taxon>
    </lineage>
</organism>
<dbReference type="InterPro" id="IPR051265">
    <property type="entry name" value="HIBADH-related_NP60_sf"/>
</dbReference>
<dbReference type="AlphaFoldDB" id="A0A8H4IMT6"/>
<dbReference type="SUPFAM" id="SSF51735">
    <property type="entry name" value="NAD(P)-binding Rossmann-fold domains"/>
    <property type="match status" value="1"/>
</dbReference>
<dbReference type="GO" id="GO:0000785">
    <property type="term" value="C:chromatin"/>
    <property type="evidence" value="ECO:0007669"/>
    <property type="project" value="TreeGrafter"/>
</dbReference>
<evidence type="ECO:0000313" key="5">
    <source>
        <dbReference type="Proteomes" id="UP000572817"/>
    </source>
</evidence>
<dbReference type="SUPFAM" id="SSF48179">
    <property type="entry name" value="6-phosphogluconate dehydrogenase C-terminal domain-like"/>
    <property type="match status" value="1"/>
</dbReference>
<feature type="domain" description="6-phosphogluconate dehydrogenase NADP-binding" evidence="2">
    <location>
        <begin position="10"/>
        <end position="139"/>
    </location>
</feature>
<dbReference type="EMBL" id="WWBZ02000051">
    <property type="protein sequence ID" value="KAF4304131.1"/>
    <property type="molecule type" value="Genomic_DNA"/>
</dbReference>
<dbReference type="Gene3D" id="1.10.1040.10">
    <property type="entry name" value="N-(1-d-carboxylethyl)-l-norvaline Dehydrogenase, domain 2"/>
    <property type="match status" value="1"/>
</dbReference>
<dbReference type="GO" id="GO:0050661">
    <property type="term" value="F:NADP binding"/>
    <property type="evidence" value="ECO:0007669"/>
    <property type="project" value="InterPro"/>
</dbReference>
<evidence type="ECO:0000259" key="2">
    <source>
        <dbReference type="Pfam" id="PF03446"/>
    </source>
</evidence>
<dbReference type="Proteomes" id="UP000572817">
    <property type="component" value="Unassembled WGS sequence"/>
</dbReference>
<dbReference type="PANTHER" id="PTHR43580:SF2">
    <property type="entry name" value="CYTOKINE-LIKE NUCLEAR FACTOR N-PAC"/>
    <property type="match status" value="1"/>
</dbReference>
<dbReference type="GO" id="GO:0031491">
    <property type="term" value="F:nucleosome binding"/>
    <property type="evidence" value="ECO:0007669"/>
    <property type="project" value="TreeGrafter"/>
</dbReference>
<comment type="caution">
    <text evidence="4">The sequence shown here is derived from an EMBL/GenBank/DDBJ whole genome shotgun (WGS) entry which is preliminary data.</text>
</comment>
<dbReference type="InterPro" id="IPR008927">
    <property type="entry name" value="6-PGluconate_DH-like_C_sf"/>
</dbReference>
<accession>A0A8H4IMT6</accession>
<dbReference type="InterPro" id="IPR036291">
    <property type="entry name" value="NAD(P)-bd_dom_sf"/>
</dbReference>
<dbReference type="Pfam" id="PF09130">
    <property type="entry name" value="DUF1932"/>
    <property type="match status" value="1"/>
</dbReference>
<reference evidence="4" key="1">
    <citation type="submission" date="2020-04" db="EMBL/GenBank/DDBJ databases">
        <title>Genome Assembly and Annotation of Botryosphaeria dothidea sdau 11-99, a Latent Pathogen of Apple Fruit Ring Rot in China.</title>
        <authorList>
            <person name="Yu C."/>
            <person name="Diao Y."/>
            <person name="Lu Q."/>
            <person name="Zhao J."/>
            <person name="Cui S."/>
            <person name="Peng C."/>
            <person name="He B."/>
            <person name="Liu H."/>
        </authorList>
    </citation>
    <scope>NUCLEOTIDE SEQUENCE [LARGE SCALE GENOMIC DNA]</scope>
    <source>
        <strain evidence="4">Sdau11-99</strain>
    </source>
</reference>
<evidence type="ECO:0000256" key="1">
    <source>
        <dbReference type="ARBA" id="ARBA00007598"/>
    </source>
</evidence>
<dbReference type="PANTHER" id="PTHR43580">
    <property type="entry name" value="OXIDOREDUCTASE GLYR1-RELATED"/>
    <property type="match status" value="1"/>
</dbReference>
<name>A0A8H4IMT6_9PEZI</name>
<feature type="domain" description="Phosphogluconate dehydrogenase NAD-binding putative C-terminal" evidence="3">
    <location>
        <begin position="228"/>
        <end position="301"/>
    </location>
</feature>
<comment type="similarity">
    <text evidence="1">Belongs to the HIBADH-related family. NP60 subfamily.</text>
</comment>
<protein>
    <submittedName>
        <fullName evidence="4">6-phosphogluconate dehydrogenase c-terminal domain-like protein</fullName>
    </submittedName>
</protein>
<dbReference type="GO" id="GO:0140673">
    <property type="term" value="P:transcription elongation-coupled chromatin remodeling"/>
    <property type="evidence" value="ECO:0007669"/>
    <property type="project" value="TreeGrafter"/>
</dbReference>